<sequence length="158" mass="16828">MLRLVILFAGLLAVQGQTTNVQRCTGSAAQNAPLPINAYVEGCVEPPCQLPQGSLATVHFTFKAPRTTTRMTTRAQMFSLFAIGIALPLHEQAETCDYLTGSSCPIAAGDVVHYTLKSVVSEVLPVGLTSNLEIMIEDDANVPITCARLRMIVAPPSA</sequence>
<dbReference type="Gene3D" id="2.60.40.770">
    <property type="match status" value="1"/>
</dbReference>
<dbReference type="SUPFAM" id="SSF81296">
    <property type="entry name" value="E set domains"/>
    <property type="match status" value="1"/>
</dbReference>
<dbReference type="Pfam" id="PF02221">
    <property type="entry name" value="E1_DerP2_DerF2"/>
    <property type="match status" value="1"/>
</dbReference>
<dbReference type="EMBL" id="JBEUOH010000022">
    <property type="protein sequence ID" value="KAL0867968.1"/>
    <property type="molecule type" value="Genomic_DNA"/>
</dbReference>
<dbReference type="InterPro" id="IPR014756">
    <property type="entry name" value="Ig_E-set"/>
</dbReference>
<evidence type="ECO:0000313" key="4">
    <source>
        <dbReference type="Proteomes" id="UP001549920"/>
    </source>
</evidence>
<keyword evidence="1" id="KW-0732">Signal</keyword>
<dbReference type="InterPro" id="IPR003172">
    <property type="entry name" value="ML_dom"/>
</dbReference>
<organism evidence="3 4">
    <name type="scientific">Loxostege sticticalis</name>
    <name type="common">Beet webworm moth</name>
    <dbReference type="NCBI Taxonomy" id="481309"/>
    <lineage>
        <taxon>Eukaryota</taxon>
        <taxon>Metazoa</taxon>
        <taxon>Ecdysozoa</taxon>
        <taxon>Arthropoda</taxon>
        <taxon>Hexapoda</taxon>
        <taxon>Insecta</taxon>
        <taxon>Pterygota</taxon>
        <taxon>Neoptera</taxon>
        <taxon>Endopterygota</taxon>
        <taxon>Lepidoptera</taxon>
        <taxon>Glossata</taxon>
        <taxon>Ditrysia</taxon>
        <taxon>Pyraloidea</taxon>
        <taxon>Crambidae</taxon>
        <taxon>Pyraustinae</taxon>
        <taxon>Loxostege</taxon>
    </lineage>
</organism>
<name>A0ABR3HC30_LOXSC</name>
<evidence type="ECO:0000313" key="3">
    <source>
        <dbReference type="EMBL" id="KAL0867968.1"/>
    </source>
</evidence>
<dbReference type="Proteomes" id="UP001549920">
    <property type="component" value="Unassembled WGS sequence"/>
</dbReference>
<evidence type="ECO:0000256" key="1">
    <source>
        <dbReference type="SAM" id="SignalP"/>
    </source>
</evidence>
<comment type="caution">
    <text evidence="3">The sequence shown here is derived from an EMBL/GenBank/DDBJ whole genome shotgun (WGS) entry which is preliminary data.</text>
</comment>
<feature type="domain" description="MD-2-related lipid-recognition" evidence="2">
    <location>
        <begin position="19"/>
        <end position="151"/>
    </location>
</feature>
<evidence type="ECO:0000259" key="2">
    <source>
        <dbReference type="Pfam" id="PF02221"/>
    </source>
</evidence>
<accession>A0ABR3HC30</accession>
<reference evidence="3 4" key="1">
    <citation type="submission" date="2024-06" db="EMBL/GenBank/DDBJ databases">
        <title>A chromosome-level genome assembly of beet webworm, Loxostege sticticalis.</title>
        <authorList>
            <person name="Zhang Y."/>
        </authorList>
    </citation>
    <scope>NUCLEOTIDE SEQUENCE [LARGE SCALE GENOMIC DNA]</scope>
    <source>
        <strain evidence="3">AQ026</strain>
        <tissue evidence="3">Whole body</tissue>
    </source>
</reference>
<proteinExistence type="predicted"/>
<feature type="signal peptide" evidence="1">
    <location>
        <begin position="1"/>
        <end position="16"/>
    </location>
</feature>
<feature type="chain" id="PRO_5046302670" description="MD-2-related lipid-recognition domain-containing protein" evidence="1">
    <location>
        <begin position="17"/>
        <end position="158"/>
    </location>
</feature>
<gene>
    <name evidence="3" type="ORF">ABMA27_008635</name>
</gene>
<protein>
    <recommendedName>
        <fullName evidence="2">MD-2-related lipid-recognition domain-containing protein</fullName>
    </recommendedName>
</protein>
<keyword evidence="4" id="KW-1185">Reference proteome</keyword>